<evidence type="ECO:0000313" key="4">
    <source>
        <dbReference type="Proteomes" id="UP001174934"/>
    </source>
</evidence>
<dbReference type="AlphaFoldDB" id="A0AA39WMU7"/>
<keyword evidence="2" id="KW-0732">Signal</keyword>
<feature type="region of interest" description="Disordered" evidence="1">
    <location>
        <begin position="54"/>
        <end position="143"/>
    </location>
</feature>
<sequence length="143" mass="15644">MLALLLADHSCGSLALSLSSHGQSEIQGQQQQQQQRLIGGAFHCVAQIVPSSPEKQAAGMYRGRGVQEPGQEGSRARNRQGQKREREHDGFGWTMRKNGTVRGPSRDSQVEGRNLEKAKAKAWLRRARTQQGRAGQGRAGAML</sequence>
<gene>
    <name evidence="3" type="ORF">B0T17DRAFT_601254</name>
</gene>
<keyword evidence="4" id="KW-1185">Reference proteome</keyword>
<dbReference type="EMBL" id="JAULSR010000005">
    <property type="protein sequence ID" value="KAK0618324.1"/>
    <property type="molecule type" value="Genomic_DNA"/>
</dbReference>
<evidence type="ECO:0000256" key="2">
    <source>
        <dbReference type="SAM" id="SignalP"/>
    </source>
</evidence>
<protein>
    <submittedName>
        <fullName evidence="3">Uncharacterized protein</fullName>
    </submittedName>
</protein>
<feature type="signal peptide" evidence="2">
    <location>
        <begin position="1"/>
        <end position="15"/>
    </location>
</feature>
<evidence type="ECO:0000256" key="1">
    <source>
        <dbReference type="SAM" id="MobiDB-lite"/>
    </source>
</evidence>
<dbReference type="Proteomes" id="UP001174934">
    <property type="component" value="Unassembled WGS sequence"/>
</dbReference>
<reference evidence="3" key="1">
    <citation type="submission" date="2023-06" db="EMBL/GenBank/DDBJ databases">
        <title>Genome-scale phylogeny and comparative genomics of the fungal order Sordariales.</title>
        <authorList>
            <consortium name="Lawrence Berkeley National Laboratory"/>
            <person name="Hensen N."/>
            <person name="Bonometti L."/>
            <person name="Westerberg I."/>
            <person name="Brannstrom I.O."/>
            <person name="Guillou S."/>
            <person name="Cros-Aarteil S."/>
            <person name="Calhoun S."/>
            <person name="Haridas S."/>
            <person name="Kuo A."/>
            <person name="Mondo S."/>
            <person name="Pangilinan J."/>
            <person name="Riley R."/>
            <person name="LaButti K."/>
            <person name="Andreopoulos B."/>
            <person name="Lipzen A."/>
            <person name="Chen C."/>
            <person name="Yanf M."/>
            <person name="Daum C."/>
            <person name="Ng V."/>
            <person name="Clum A."/>
            <person name="Steindorff A."/>
            <person name="Ohm R."/>
            <person name="Martin F."/>
            <person name="Silar P."/>
            <person name="Natvig D."/>
            <person name="Lalanne C."/>
            <person name="Gautier V."/>
            <person name="Ament-velasquez S.L."/>
            <person name="Kruys A."/>
            <person name="Hutchinson M.I."/>
            <person name="Powell A.J."/>
            <person name="Barry K."/>
            <person name="Miller A.N."/>
            <person name="Grigoriev I.V."/>
            <person name="Debuchy R."/>
            <person name="Gladieux P."/>
            <person name="Thoren M.H."/>
            <person name="Johannesson H."/>
        </authorList>
    </citation>
    <scope>NUCLEOTIDE SEQUENCE</scope>
    <source>
        <strain evidence="3">SMH3391-2</strain>
    </source>
</reference>
<feature type="compositionally biased region" description="Basic and acidic residues" evidence="1">
    <location>
        <begin position="104"/>
        <end position="119"/>
    </location>
</feature>
<organism evidence="3 4">
    <name type="scientific">Bombardia bombarda</name>
    <dbReference type="NCBI Taxonomy" id="252184"/>
    <lineage>
        <taxon>Eukaryota</taxon>
        <taxon>Fungi</taxon>
        <taxon>Dikarya</taxon>
        <taxon>Ascomycota</taxon>
        <taxon>Pezizomycotina</taxon>
        <taxon>Sordariomycetes</taxon>
        <taxon>Sordariomycetidae</taxon>
        <taxon>Sordariales</taxon>
        <taxon>Lasiosphaeriaceae</taxon>
        <taxon>Bombardia</taxon>
    </lineage>
</organism>
<feature type="compositionally biased region" description="Gly residues" evidence="1">
    <location>
        <begin position="134"/>
        <end position="143"/>
    </location>
</feature>
<name>A0AA39WMU7_9PEZI</name>
<feature type="chain" id="PRO_5041299742" evidence="2">
    <location>
        <begin position="16"/>
        <end position="143"/>
    </location>
</feature>
<proteinExistence type="predicted"/>
<accession>A0AA39WMU7</accession>
<evidence type="ECO:0000313" key="3">
    <source>
        <dbReference type="EMBL" id="KAK0618324.1"/>
    </source>
</evidence>
<comment type="caution">
    <text evidence="3">The sequence shown here is derived from an EMBL/GenBank/DDBJ whole genome shotgun (WGS) entry which is preliminary data.</text>
</comment>